<feature type="transmembrane region" description="Helical" evidence="1">
    <location>
        <begin position="167"/>
        <end position="193"/>
    </location>
</feature>
<evidence type="ECO:0000256" key="1">
    <source>
        <dbReference type="SAM" id="Phobius"/>
    </source>
</evidence>
<keyword evidence="1" id="KW-1133">Transmembrane helix</keyword>
<dbReference type="Proteomes" id="UP000483820">
    <property type="component" value="Chromosome V"/>
</dbReference>
<protein>
    <submittedName>
        <fullName evidence="2">Uncharacterized protein</fullName>
    </submittedName>
</protein>
<evidence type="ECO:0000313" key="3">
    <source>
        <dbReference type="Proteomes" id="UP000483820"/>
    </source>
</evidence>
<keyword evidence="1" id="KW-0812">Transmembrane</keyword>
<dbReference type="Pfam" id="PF10318">
    <property type="entry name" value="7TM_GPCR_Srh"/>
    <property type="match status" value="1"/>
</dbReference>
<dbReference type="GeneID" id="9839128"/>
<name>A0A6A5GE22_CAERE</name>
<proteinExistence type="predicted"/>
<feature type="transmembrane region" description="Helical" evidence="1">
    <location>
        <begin position="61"/>
        <end position="80"/>
    </location>
</feature>
<sequence>MMLPALAGVPLGILSKLGVPVPAQMYIAVTGPAVTGVTILSVFENRFALLTEKIEWRKIRFVYVLLNYLSGLAVFVYPMSQTPDQNSARKELIENSPCFLELLGSYTNSIFIITRSPMTTAIPMIIEMVLIISQVTLITILIFRSLSNLKFRLSPNTYQLQRKFMKALTVQFILFITALGAPVSVFTFSMLLADYDQGINNLCIIGLSLNGFISTTSMILLHQPYREWIFGVMKNNRVKKTPDRSIAPF</sequence>
<evidence type="ECO:0000313" key="2">
    <source>
        <dbReference type="EMBL" id="KAF1752915.1"/>
    </source>
</evidence>
<feature type="transmembrane region" description="Helical" evidence="1">
    <location>
        <begin position="124"/>
        <end position="146"/>
    </location>
</feature>
<dbReference type="AlphaFoldDB" id="A0A6A5GE22"/>
<dbReference type="PANTHER" id="PTHR22941">
    <property type="entry name" value="SERPENTINE RECEPTOR"/>
    <property type="match status" value="1"/>
</dbReference>
<dbReference type="InterPro" id="IPR019422">
    <property type="entry name" value="7TM_GPCR_serpentine_rcpt_Srh"/>
</dbReference>
<reference evidence="2 3" key="1">
    <citation type="submission" date="2019-12" db="EMBL/GenBank/DDBJ databases">
        <title>Chromosome-level assembly of the Caenorhabditis remanei genome.</title>
        <authorList>
            <person name="Teterina A.A."/>
            <person name="Willis J.H."/>
            <person name="Phillips P.C."/>
        </authorList>
    </citation>
    <scope>NUCLEOTIDE SEQUENCE [LARGE SCALE GENOMIC DNA]</scope>
    <source>
        <strain evidence="2 3">PX506</strain>
        <tissue evidence="2">Whole organism</tissue>
    </source>
</reference>
<dbReference type="CTD" id="9839128"/>
<dbReference type="InterPro" id="IPR053220">
    <property type="entry name" value="Nematode_rcpt-like_serp_H"/>
</dbReference>
<dbReference type="EMBL" id="WUAV01000005">
    <property type="protein sequence ID" value="KAF1752915.1"/>
    <property type="molecule type" value="Genomic_DNA"/>
</dbReference>
<gene>
    <name evidence="2" type="ORF">GCK72_019470</name>
</gene>
<comment type="caution">
    <text evidence="2">The sequence shown here is derived from an EMBL/GenBank/DDBJ whole genome shotgun (WGS) entry which is preliminary data.</text>
</comment>
<keyword evidence="1" id="KW-0472">Membrane</keyword>
<feature type="transmembrane region" description="Helical" evidence="1">
    <location>
        <begin position="199"/>
        <end position="221"/>
    </location>
</feature>
<organism evidence="2 3">
    <name type="scientific">Caenorhabditis remanei</name>
    <name type="common">Caenorhabditis vulgaris</name>
    <dbReference type="NCBI Taxonomy" id="31234"/>
    <lineage>
        <taxon>Eukaryota</taxon>
        <taxon>Metazoa</taxon>
        <taxon>Ecdysozoa</taxon>
        <taxon>Nematoda</taxon>
        <taxon>Chromadorea</taxon>
        <taxon>Rhabditida</taxon>
        <taxon>Rhabditina</taxon>
        <taxon>Rhabditomorpha</taxon>
        <taxon>Rhabditoidea</taxon>
        <taxon>Rhabditidae</taxon>
        <taxon>Peloderinae</taxon>
        <taxon>Caenorhabditis</taxon>
    </lineage>
</organism>
<feature type="transmembrane region" description="Helical" evidence="1">
    <location>
        <begin position="28"/>
        <end position="49"/>
    </location>
</feature>
<dbReference type="RefSeq" id="XP_053581951.1">
    <property type="nucleotide sequence ID" value="XM_053733038.1"/>
</dbReference>
<accession>A0A6A5GE22</accession>
<dbReference type="KEGG" id="crq:GCK72_019470"/>
<dbReference type="PANTHER" id="PTHR22941:SF303">
    <property type="entry name" value="SERPENTINE RECEPTOR, CLASS H"/>
    <property type="match status" value="1"/>
</dbReference>